<keyword evidence="2" id="KW-1185">Reference proteome</keyword>
<evidence type="ECO:0000313" key="1">
    <source>
        <dbReference type="EMBL" id="KND89871.1"/>
    </source>
</evidence>
<accession>A0A0L0N775</accession>
<evidence type="ECO:0000313" key="2">
    <source>
        <dbReference type="Proteomes" id="UP000036947"/>
    </source>
</evidence>
<reference evidence="1 2" key="1">
    <citation type="journal article" date="2015" name="BMC Genomics">
        <title>The genome of the truffle-parasite Tolypocladium ophioglossoides and the evolution of antifungal peptaibiotics.</title>
        <authorList>
            <person name="Quandt C.A."/>
            <person name="Bushley K.E."/>
            <person name="Spatafora J.W."/>
        </authorList>
    </citation>
    <scope>NUCLEOTIDE SEQUENCE [LARGE SCALE GENOMIC DNA]</scope>
    <source>
        <strain evidence="1 2">CBS 100239</strain>
    </source>
</reference>
<protein>
    <submittedName>
        <fullName evidence="1">Uncharacterized protein</fullName>
    </submittedName>
</protein>
<gene>
    <name evidence="1" type="ORF">TOPH_05473</name>
</gene>
<name>A0A0L0N775_TOLOC</name>
<proteinExistence type="predicted"/>
<comment type="caution">
    <text evidence="1">The sequence shown here is derived from an EMBL/GenBank/DDBJ whole genome shotgun (WGS) entry which is preliminary data.</text>
</comment>
<sequence length="79" mass="8360">MSRLLKSMALTQHGPATRVLGSVHSRPSSPAPVGRRLCLGVLPSHPLVSAPSTLFVNLAPIPKTINVNGPHILLMATDY</sequence>
<dbReference type="EMBL" id="LFRF01000016">
    <property type="protein sequence ID" value="KND89871.1"/>
    <property type="molecule type" value="Genomic_DNA"/>
</dbReference>
<dbReference type="AlphaFoldDB" id="A0A0L0N775"/>
<dbReference type="Proteomes" id="UP000036947">
    <property type="component" value="Unassembled WGS sequence"/>
</dbReference>
<organism evidence="1 2">
    <name type="scientific">Tolypocladium ophioglossoides (strain CBS 100239)</name>
    <name type="common">Snaketongue truffleclub</name>
    <name type="synonym">Elaphocordyceps ophioglossoides</name>
    <dbReference type="NCBI Taxonomy" id="1163406"/>
    <lineage>
        <taxon>Eukaryota</taxon>
        <taxon>Fungi</taxon>
        <taxon>Dikarya</taxon>
        <taxon>Ascomycota</taxon>
        <taxon>Pezizomycotina</taxon>
        <taxon>Sordariomycetes</taxon>
        <taxon>Hypocreomycetidae</taxon>
        <taxon>Hypocreales</taxon>
        <taxon>Ophiocordycipitaceae</taxon>
        <taxon>Tolypocladium</taxon>
    </lineage>
</organism>